<accession>A0AAE6ZSE1</accession>
<dbReference type="GeneID" id="72193771"/>
<evidence type="ECO:0000313" key="1">
    <source>
        <dbReference type="EMBL" id="QJC78497.1"/>
    </source>
</evidence>
<reference evidence="1 2" key="1">
    <citation type="submission" date="2020-04" db="EMBL/GenBank/DDBJ databases">
        <authorList>
            <person name="Yao Y."/>
            <person name="He Z."/>
        </authorList>
    </citation>
    <scope>NUCLEOTIDE SEQUENCE [LARGE SCALE GENOMIC DNA]</scope>
    <source>
        <strain evidence="1 2">CY-1</strain>
    </source>
</reference>
<name>A0AAE6ZSE1_9PSED</name>
<dbReference type="KEGG" id="pum:HGP31_09305"/>
<dbReference type="EMBL" id="CP051487">
    <property type="protein sequence ID" value="QJC78497.1"/>
    <property type="molecule type" value="Genomic_DNA"/>
</dbReference>
<proteinExistence type="predicted"/>
<gene>
    <name evidence="1" type="ORF">HGP31_09305</name>
</gene>
<protein>
    <submittedName>
        <fullName evidence="1">Uncharacterized protein</fullName>
    </submittedName>
</protein>
<evidence type="ECO:0000313" key="2">
    <source>
        <dbReference type="Proteomes" id="UP000501367"/>
    </source>
</evidence>
<organism evidence="1 2">
    <name type="scientific">Pseudomonas umsongensis</name>
    <dbReference type="NCBI Taxonomy" id="198618"/>
    <lineage>
        <taxon>Bacteria</taxon>
        <taxon>Pseudomonadati</taxon>
        <taxon>Pseudomonadota</taxon>
        <taxon>Gammaproteobacteria</taxon>
        <taxon>Pseudomonadales</taxon>
        <taxon>Pseudomonadaceae</taxon>
        <taxon>Pseudomonas</taxon>
    </lineage>
</organism>
<sequence>MNNKRRLQTLKKVRSLKTNDIFKWRFNAEGEFIEASDTGAYLWEGRPGQFYWVWEGWTGSHDTNDIFFYDFSIPYVDTEVIDRRFILGVDQLTFDYAFSTGNGQLGVARAQSATVHIKLDPKTGQSEGYFETVFLGIHQSPEGKFSFERKIP</sequence>
<dbReference type="RefSeq" id="WP_168757530.1">
    <property type="nucleotide sequence ID" value="NZ_CP051487.1"/>
</dbReference>
<dbReference type="AlphaFoldDB" id="A0AAE6ZSE1"/>
<dbReference type="Proteomes" id="UP000501367">
    <property type="component" value="Chromosome"/>
</dbReference>